<evidence type="ECO:0000313" key="3">
    <source>
        <dbReference type="Proteomes" id="UP000694845"/>
    </source>
</evidence>
<keyword evidence="2" id="KW-0732">Signal</keyword>
<dbReference type="GeneID" id="110976896"/>
<dbReference type="RefSeq" id="XP_022086286.1">
    <property type="nucleotide sequence ID" value="XM_022230594.1"/>
</dbReference>
<evidence type="ECO:0000256" key="1">
    <source>
        <dbReference type="SAM" id="MobiDB-lite"/>
    </source>
</evidence>
<organism evidence="3 4">
    <name type="scientific">Acanthaster planci</name>
    <name type="common">Crown-of-thorns starfish</name>
    <dbReference type="NCBI Taxonomy" id="133434"/>
    <lineage>
        <taxon>Eukaryota</taxon>
        <taxon>Metazoa</taxon>
        <taxon>Echinodermata</taxon>
        <taxon>Eleutherozoa</taxon>
        <taxon>Asterozoa</taxon>
        <taxon>Asteroidea</taxon>
        <taxon>Valvatacea</taxon>
        <taxon>Valvatida</taxon>
        <taxon>Acanthasteridae</taxon>
        <taxon>Acanthaster</taxon>
    </lineage>
</organism>
<keyword evidence="3" id="KW-1185">Reference proteome</keyword>
<feature type="signal peptide" evidence="2">
    <location>
        <begin position="1"/>
        <end position="28"/>
    </location>
</feature>
<proteinExistence type="predicted"/>
<dbReference type="Gene3D" id="2.60.120.1000">
    <property type="match status" value="1"/>
</dbReference>
<evidence type="ECO:0000313" key="5">
    <source>
        <dbReference type="RefSeq" id="XP_022086286.1"/>
    </source>
</evidence>
<evidence type="ECO:0000256" key="2">
    <source>
        <dbReference type="SAM" id="SignalP"/>
    </source>
</evidence>
<evidence type="ECO:0000313" key="6">
    <source>
        <dbReference type="RefSeq" id="XP_022086287.1"/>
    </source>
</evidence>
<dbReference type="AlphaFoldDB" id="A0A8B7Y1W6"/>
<protein>
    <submittedName>
        <fullName evidence="4 5">Contactin-associated protein 1-like</fullName>
    </submittedName>
</protein>
<accession>A0A8B7Y1W6</accession>
<dbReference type="Proteomes" id="UP000694845">
    <property type="component" value="Unplaced"/>
</dbReference>
<feature type="chain" id="PRO_5044665497" evidence="2">
    <location>
        <begin position="29"/>
        <end position="343"/>
    </location>
</feature>
<gene>
    <name evidence="4 5 6" type="primary">LOC110976896</name>
</gene>
<reference evidence="4 5" key="1">
    <citation type="submission" date="2025-04" db="UniProtKB">
        <authorList>
            <consortium name="RefSeq"/>
        </authorList>
    </citation>
    <scope>IDENTIFICATION</scope>
</reference>
<evidence type="ECO:0000313" key="4">
    <source>
        <dbReference type="RefSeq" id="XP_022086285.1"/>
    </source>
</evidence>
<feature type="region of interest" description="Disordered" evidence="1">
    <location>
        <begin position="78"/>
        <end position="126"/>
    </location>
</feature>
<name>A0A8B7Y1W6_ACAPL</name>
<dbReference type="RefSeq" id="XP_022086285.1">
    <property type="nucleotide sequence ID" value="XM_022230593.1"/>
</dbReference>
<dbReference type="OrthoDB" id="26719at2759"/>
<dbReference type="OMA" id="WWIARDG"/>
<dbReference type="KEGG" id="aplc:110976896"/>
<sequence>MQPLSLPAGLLMFFGLGLLATFTGQCRGQPALGEIYRLNGLQSDIQMDTFRYFGNRMREHYRRLDRRLRGISSRIRRAERDLGVDSPPEEPSGGPAFPDIPDEDPNTVGVQPGNLPNKPVPSPPPVGQIARTCDEIYRMGYRNDNEYVIDPDGQGLRSVPEFNVRCELSRGEGVTIVGHNYDSEPVLVSGYEQPGSFQLQIRYTNADFEQLEALAEASASCEQYIKIVCMGAVLFRAQLRRGQRDYGWWIARDGTRMMSWGGVPSSPDSGQCACDLDGSCVNSLFKCNCDSNNKFWTEDSGFLTDKRYLPVRMVYLGDTGGTKEKSWLTLGELRCKGYSGDRK</sequence>
<dbReference type="RefSeq" id="XP_022086287.1">
    <property type="nucleotide sequence ID" value="XM_022230595.1"/>
</dbReference>